<keyword evidence="4 8" id="KW-0812">Transmembrane</keyword>
<dbReference type="PRINTS" id="PR01414">
    <property type="entry name" value="CCMBBIOGNSIS"/>
</dbReference>
<evidence type="ECO:0000256" key="4">
    <source>
        <dbReference type="ARBA" id="ARBA00022692"/>
    </source>
</evidence>
<evidence type="ECO:0000256" key="5">
    <source>
        <dbReference type="ARBA" id="ARBA00022748"/>
    </source>
</evidence>
<dbReference type="PANTHER" id="PTHR30070">
    <property type="entry name" value="HEME EXPORTER PROTEIN B"/>
    <property type="match status" value="1"/>
</dbReference>
<evidence type="ECO:0000256" key="2">
    <source>
        <dbReference type="ARBA" id="ARBA00010544"/>
    </source>
</evidence>
<evidence type="ECO:0000313" key="9">
    <source>
        <dbReference type="EMBL" id="MBJ7601936.1"/>
    </source>
</evidence>
<keyword evidence="3" id="KW-0813">Transport</keyword>
<dbReference type="Pfam" id="PF03379">
    <property type="entry name" value="CcmB"/>
    <property type="match status" value="1"/>
</dbReference>
<evidence type="ECO:0000256" key="1">
    <source>
        <dbReference type="ARBA" id="ARBA00004141"/>
    </source>
</evidence>
<comment type="caution">
    <text evidence="9">The sequence shown here is derived from an EMBL/GenBank/DDBJ whole genome shotgun (WGS) entry which is preliminary data.</text>
</comment>
<dbReference type="InterPro" id="IPR003544">
    <property type="entry name" value="Cyt_c_biogenesis_CcmB"/>
</dbReference>
<name>A0A934KEL9_9BACT</name>
<evidence type="ECO:0000256" key="8">
    <source>
        <dbReference type="SAM" id="Phobius"/>
    </source>
</evidence>
<keyword evidence="7 8" id="KW-0472">Membrane</keyword>
<feature type="transmembrane region" description="Helical" evidence="8">
    <location>
        <begin position="197"/>
        <end position="218"/>
    </location>
</feature>
<dbReference type="GO" id="GO:0017004">
    <property type="term" value="P:cytochrome complex assembly"/>
    <property type="evidence" value="ECO:0007669"/>
    <property type="project" value="UniProtKB-KW"/>
</dbReference>
<dbReference type="GO" id="GO:0015232">
    <property type="term" value="F:heme transmembrane transporter activity"/>
    <property type="evidence" value="ECO:0007669"/>
    <property type="project" value="InterPro"/>
</dbReference>
<evidence type="ECO:0000256" key="7">
    <source>
        <dbReference type="ARBA" id="ARBA00023136"/>
    </source>
</evidence>
<feature type="transmembrane region" description="Helical" evidence="8">
    <location>
        <begin position="129"/>
        <end position="154"/>
    </location>
</feature>
<feature type="transmembrane region" description="Helical" evidence="8">
    <location>
        <begin position="161"/>
        <end position="182"/>
    </location>
</feature>
<gene>
    <name evidence="9" type="ORF">JF888_01850</name>
</gene>
<evidence type="ECO:0000256" key="6">
    <source>
        <dbReference type="ARBA" id="ARBA00022989"/>
    </source>
</evidence>
<evidence type="ECO:0000256" key="3">
    <source>
        <dbReference type="ARBA" id="ARBA00022448"/>
    </source>
</evidence>
<dbReference type="AlphaFoldDB" id="A0A934KEL9"/>
<dbReference type="PANTHER" id="PTHR30070:SF1">
    <property type="entry name" value="CYTOCHROME C BIOGENESIS B-RELATED"/>
    <property type="match status" value="1"/>
</dbReference>
<feature type="transmembrane region" description="Helical" evidence="8">
    <location>
        <begin position="55"/>
        <end position="75"/>
    </location>
</feature>
<evidence type="ECO:0000313" key="10">
    <source>
        <dbReference type="Proteomes" id="UP000620075"/>
    </source>
</evidence>
<comment type="similarity">
    <text evidence="2">Belongs to the CcmB/CycW/HelB family.</text>
</comment>
<comment type="subcellular location">
    <subcellularLocation>
        <location evidence="1">Membrane</location>
        <topology evidence="1">Multi-pass membrane protein</topology>
    </subcellularLocation>
</comment>
<keyword evidence="5" id="KW-0201">Cytochrome c-type biogenesis</keyword>
<dbReference type="GO" id="GO:0005886">
    <property type="term" value="C:plasma membrane"/>
    <property type="evidence" value="ECO:0007669"/>
    <property type="project" value="TreeGrafter"/>
</dbReference>
<dbReference type="Proteomes" id="UP000620075">
    <property type="component" value="Unassembled WGS sequence"/>
</dbReference>
<dbReference type="GO" id="GO:1903607">
    <property type="term" value="P:cytochrome c biosynthetic process"/>
    <property type="evidence" value="ECO:0007669"/>
    <property type="project" value="TreeGrafter"/>
</dbReference>
<dbReference type="RefSeq" id="WP_338176323.1">
    <property type="nucleotide sequence ID" value="NZ_JAEKNQ010000010.1"/>
</dbReference>
<reference evidence="9 10" key="1">
    <citation type="submission" date="2020-10" db="EMBL/GenBank/DDBJ databases">
        <title>Ca. Dormibacterota MAGs.</title>
        <authorList>
            <person name="Montgomery K."/>
        </authorList>
    </citation>
    <scope>NUCLEOTIDE SEQUENCE [LARGE SCALE GENOMIC DNA]</scope>
    <source>
        <strain evidence="9">SC8811_S16_3</strain>
    </source>
</reference>
<accession>A0A934KEL9</accession>
<keyword evidence="6 8" id="KW-1133">Transmembrane helix</keyword>
<dbReference type="EMBL" id="JAEKNQ010000010">
    <property type="protein sequence ID" value="MBJ7601936.1"/>
    <property type="molecule type" value="Genomic_DNA"/>
</dbReference>
<proteinExistence type="inferred from homology"/>
<sequence length="220" mass="22846">MRSLQIALAVARKDLRSEWRGRELLPALATFVLLALVIANFAFDLNGASVPRLAPGILWLVLVFVGLVAFGRSFAGEKERGSLEAMLLTPAPAGALFAGKAGAAGLVLLATEAVLLVGMALFLGAPLSAAVIAITFAASLGIAALGSLFAALVAQTRAKELLLPVLVLPLWLPFVVLGGRALQEAFAGQAMRPGPSLLLLDLGVLFWIAAVLAARFVLDD</sequence>
<protein>
    <submittedName>
        <fullName evidence="9">Heme exporter protein CcmB</fullName>
    </submittedName>
</protein>
<organism evidence="9 10">
    <name type="scientific">Candidatus Dormiibacter inghamiae</name>
    <dbReference type="NCBI Taxonomy" id="3127013"/>
    <lineage>
        <taxon>Bacteria</taxon>
        <taxon>Bacillati</taxon>
        <taxon>Candidatus Dormiibacterota</taxon>
        <taxon>Candidatus Dormibacteria</taxon>
        <taxon>Candidatus Dormibacterales</taxon>
        <taxon>Candidatus Dormibacteraceae</taxon>
        <taxon>Candidatus Dormiibacter</taxon>
    </lineage>
</organism>
<feature type="transmembrane region" description="Helical" evidence="8">
    <location>
        <begin position="96"/>
        <end position="123"/>
    </location>
</feature>
<feature type="transmembrane region" description="Helical" evidence="8">
    <location>
        <begin position="24"/>
        <end position="43"/>
    </location>
</feature>